<dbReference type="Proteomes" id="UP001237642">
    <property type="component" value="Unassembled WGS sequence"/>
</dbReference>
<dbReference type="GO" id="GO:0005634">
    <property type="term" value="C:nucleus"/>
    <property type="evidence" value="ECO:0007669"/>
    <property type="project" value="UniProtKB-SubCell"/>
</dbReference>
<evidence type="ECO:0000256" key="3">
    <source>
        <dbReference type="ARBA" id="ARBA00023125"/>
    </source>
</evidence>
<evidence type="ECO:0000313" key="8">
    <source>
        <dbReference type="EMBL" id="KAK1402267.1"/>
    </source>
</evidence>
<evidence type="ECO:0000256" key="6">
    <source>
        <dbReference type="SAM" id="MobiDB-lite"/>
    </source>
</evidence>
<dbReference type="GO" id="GO:0003677">
    <property type="term" value="F:DNA binding"/>
    <property type="evidence" value="ECO:0007669"/>
    <property type="project" value="UniProtKB-KW"/>
</dbReference>
<dbReference type="PROSITE" id="PS50863">
    <property type="entry name" value="B3"/>
    <property type="match status" value="1"/>
</dbReference>
<keyword evidence="5" id="KW-0539">Nucleus</keyword>
<evidence type="ECO:0000256" key="4">
    <source>
        <dbReference type="ARBA" id="ARBA00023163"/>
    </source>
</evidence>
<feature type="region of interest" description="Disordered" evidence="6">
    <location>
        <begin position="27"/>
        <end position="48"/>
    </location>
</feature>
<reference evidence="8" key="2">
    <citation type="submission" date="2023-05" db="EMBL/GenBank/DDBJ databases">
        <authorList>
            <person name="Schelkunov M.I."/>
        </authorList>
    </citation>
    <scope>NUCLEOTIDE SEQUENCE</scope>
    <source>
        <strain evidence="8">Hsosn_3</strain>
        <tissue evidence="8">Leaf</tissue>
    </source>
</reference>
<dbReference type="SUPFAM" id="SSF101936">
    <property type="entry name" value="DNA-binding pseudobarrel domain"/>
    <property type="match status" value="1"/>
</dbReference>
<sequence>MNHFRDDDGYFRFVDFTGPCCSEDLVEVSDSSRASEDINDSSSDDKRSNGDVADLEMFSFNVTLRLSHVDQQCHGAYLSGILRPVYRTWRKRTSTLLYFRGTEWNVEVLRSNRSCRFGVGWDEFILHNGLIMDQKLCFEYVGDYTFHVSVVD</sequence>
<accession>A0AAD8JGZ9</accession>
<dbReference type="InterPro" id="IPR015300">
    <property type="entry name" value="DNA-bd_pseudobarrel_sf"/>
</dbReference>
<reference evidence="8" key="1">
    <citation type="submission" date="2023-02" db="EMBL/GenBank/DDBJ databases">
        <title>Genome of toxic invasive species Heracleum sosnowskyi carries increased number of genes despite the absence of recent whole-genome duplications.</title>
        <authorList>
            <person name="Schelkunov M."/>
            <person name="Shtratnikova V."/>
            <person name="Makarenko M."/>
            <person name="Klepikova A."/>
            <person name="Omelchenko D."/>
            <person name="Novikova G."/>
            <person name="Obukhova E."/>
            <person name="Bogdanov V."/>
            <person name="Penin A."/>
            <person name="Logacheva M."/>
        </authorList>
    </citation>
    <scope>NUCLEOTIDE SEQUENCE</scope>
    <source>
        <strain evidence="8">Hsosn_3</strain>
        <tissue evidence="8">Leaf</tissue>
    </source>
</reference>
<dbReference type="EMBL" id="JAUIZM010000001">
    <property type="protein sequence ID" value="KAK1402267.1"/>
    <property type="molecule type" value="Genomic_DNA"/>
</dbReference>
<dbReference type="InterPro" id="IPR003340">
    <property type="entry name" value="B3_DNA-bd"/>
</dbReference>
<keyword evidence="2" id="KW-0805">Transcription regulation</keyword>
<dbReference type="Gene3D" id="2.40.330.10">
    <property type="entry name" value="DNA-binding pseudobarrel domain"/>
    <property type="match status" value="1"/>
</dbReference>
<evidence type="ECO:0000313" key="9">
    <source>
        <dbReference type="Proteomes" id="UP001237642"/>
    </source>
</evidence>
<evidence type="ECO:0000256" key="2">
    <source>
        <dbReference type="ARBA" id="ARBA00023015"/>
    </source>
</evidence>
<keyword evidence="3" id="KW-0238">DNA-binding</keyword>
<keyword evidence="4" id="KW-0804">Transcription</keyword>
<comment type="subcellular location">
    <subcellularLocation>
        <location evidence="1">Nucleus</location>
    </subcellularLocation>
</comment>
<organism evidence="8 9">
    <name type="scientific">Heracleum sosnowskyi</name>
    <dbReference type="NCBI Taxonomy" id="360622"/>
    <lineage>
        <taxon>Eukaryota</taxon>
        <taxon>Viridiplantae</taxon>
        <taxon>Streptophyta</taxon>
        <taxon>Embryophyta</taxon>
        <taxon>Tracheophyta</taxon>
        <taxon>Spermatophyta</taxon>
        <taxon>Magnoliopsida</taxon>
        <taxon>eudicotyledons</taxon>
        <taxon>Gunneridae</taxon>
        <taxon>Pentapetalae</taxon>
        <taxon>asterids</taxon>
        <taxon>campanulids</taxon>
        <taxon>Apiales</taxon>
        <taxon>Apiaceae</taxon>
        <taxon>Apioideae</taxon>
        <taxon>apioid superclade</taxon>
        <taxon>Tordylieae</taxon>
        <taxon>Tordyliinae</taxon>
        <taxon>Heracleum</taxon>
    </lineage>
</organism>
<comment type="caution">
    <text evidence="8">The sequence shown here is derived from an EMBL/GenBank/DDBJ whole genome shotgun (WGS) entry which is preliminary data.</text>
</comment>
<keyword evidence="9" id="KW-1185">Reference proteome</keyword>
<proteinExistence type="predicted"/>
<evidence type="ECO:0000259" key="7">
    <source>
        <dbReference type="PROSITE" id="PS50863"/>
    </source>
</evidence>
<gene>
    <name evidence="8" type="ORF">POM88_001872</name>
</gene>
<feature type="domain" description="TF-B3" evidence="7">
    <location>
        <begin position="95"/>
        <end position="152"/>
    </location>
</feature>
<name>A0AAD8JGZ9_9APIA</name>
<evidence type="ECO:0000256" key="1">
    <source>
        <dbReference type="ARBA" id="ARBA00004123"/>
    </source>
</evidence>
<evidence type="ECO:0000256" key="5">
    <source>
        <dbReference type="ARBA" id="ARBA00023242"/>
    </source>
</evidence>
<protein>
    <recommendedName>
        <fullName evidence="7">TF-B3 domain-containing protein</fullName>
    </recommendedName>
</protein>
<dbReference type="AlphaFoldDB" id="A0AAD8JGZ9"/>